<evidence type="ECO:0000256" key="2">
    <source>
        <dbReference type="ARBA" id="ARBA00022630"/>
    </source>
</evidence>
<accession>A0A6N6M8V3</accession>
<feature type="domain" description="FAD-binding PCMH-type" evidence="9">
    <location>
        <begin position="37"/>
        <end position="280"/>
    </location>
</feature>
<dbReference type="GO" id="GO:0046872">
    <property type="term" value="F:metal ion binding"/>
    <property type="evidence" value="ECO:0007669"/>
    <property type="project" value="UniProtKB-KW"/>
</dbReference>
<dbReference type="InterPro" id="IPR004113">
    <property type="entry name" value="FAD-bd_oxidored_4_C"/>
</dbReference>
<dbReference type="GO" id="GO:0004458">
    <property type="term" value="F:D-lactate dehydrogenase (cytochrome) activity"/>
    <property type="evidence" value="ECO:0007669"/>
    <property type="project" value="TreeGrafter"/>
</dbReference>
<comment type="cofactor">
    <cofactor evidence="1">
        <name>FAD</name>
        <dbReference type="ChEBI" id="CHEBI:57692"/>
    </cofactor>
</comment>
<evidence type="ECO:0000256" key="4">
    <source>
        <dbReference type="ARBA" id="ARBA00022827"/>
    </source>
</evidence>
<dbReference type="PROSITE" id="PS51387">
    <property type="entry name" value="FAD_PCMH"/>
    <property type="match status" value="1"/>
</dbReference>
<dbReference type="PROSITE" id="PS51379">
    <property type="entry name" value="4FE4S_FER_2"/>
    <property type="match status" value="1"/>
</dbReference>
<dbReference type="Gene3D" id="3.30.70.2740">
    <property type="match status" value="1"/>
</dbReference>
<keyword evidence="4" id="KW-0274">FAD</keyword>
<dbReference type="OrthoDB" id="9767256at2"/>
<feature type="domain" description="4Fe-4S ferredoxin-type" evidence="8">
    <location>
        <begin position="621"/>
        <end position="652"/>
    </location>
</feature>
<gene>
    <name evidence="10" type="ORF">F3059_05575</name>
</gene>
<organism evidence="10 11">
    <name type="scientific">Salibacter halophilus</name>
    <dbReference type="NCBI Taxonomy" id="1803916"/>
    <lineage>
        <taxon>Bacteria</taxon>
        <taxon>Pseudomonadati</taxon>
        <taxon>Bacteroidota</taxon>
        <taxon>Flavobacteriia</taxon>
        <taxon>Flavobacteriales</taxon>
        <taxon>Salibacteraceae</taxon>
        <taxon>Salibacter</taxon>
    </lineage>
</organism>
<dbReference type="Pfam" id="PF13534">
    <property type="entry name" value="Fer4_17"/>
    <property type="match status" value="1"/>
</dbReference>
<evidence type="ECO:0000256" key="5">
    <source>
        <dbReference type="ARBA" id="ARBA00023002"/>
    </source>
</evidence>
<dbReference type="PROSITE" id="PS00198">
    <property type="entry name" value="4FE4S_FER_1"/>
    <property type="match status" value="1"/>
</dbReference>
<dbReference type="RefSeq" id="WP_151167145.1">
    <property type="nucleotide sequence ID" value="NZ_WACR01000004.1"/>
</dbReference>
<comment type="caution">
    <text evidence="10">The sequence shown here is derived from an EMBL/GenBank/DDBJ whole genome shotgun (WGS) entry which is preliminary data.</text>
</comment>
<dbReference type="InterPro" id="IPR006094">
    <property type="entry name" value="Oxid_FAD_bind_N"/>
</dbReference>
<dbReference type="Proteomes" id="UP000435357">
    <property type="component" value="Unassembled WGS sequence"/>
</dbReference>
<dbReference type="GO" id="GO:0008720">
    <property type="term" value="F:D-lactate dehydrogenase (NAD+) activity"/>
    <property type="evidence" value="ECO:0007669"/>
    <property type="project" value="TreeGrafter"/>
</dbReference>
<dbReference type="Pfam" id="PF02913">
    <property type="entry name" value="FAD-oxidase_C"/>
    <property type="match status" value="1"/>
</dbReference>
<dbReference type="SUPFAM" id="SSF55103">
    <property type="entry name" value="FAD-linked oxidases, C-terminal domain"/>
    <property type="match status" value="1"/>
</dbReference>
<dbReference type="PANTHER" id="PTHR11748">
    <property type="entry name" value="D-LACTATE DEHYDROGENASE"/>
    <property type="match status" value="1"/>
</dbReference>
<evidence type="ECO:0000256" key="7">
    <source>
        <dbReference type="ARBA" id="ARBA00023014"/>
    </source>
</evidence>
<dbReference type="SUPFAM" id="SSF46548">
    <property type="entry name" value="alpha-helical ferredoxin"/>
    <property type="match status" value="1"/>
</dbReference>
<evidence type="ECO:0000256" key="6">
    <source>
        <dbReference type="ARBA" id="ARBA00023004"/>
    </source>
</evidence>
<evidence type="ECO:0000256" key="1">
    <source>
        <dbReference type="ARBA" id="ARBA00001974"/>
    </source>
</evidence>
<dbReference type="InterPro" id="IPR017896">
    <property type="entry name" value="4Fe4S_Fe-S-bd"/>
</dbReference>
<proteinExistence type="predicted"/>
<dbReference type="InterPro" id="IPR016164">
    <property type="entry name" value="FAD-linked_Oxase-like_C"/>
</dbReference>
<dbReference type="GO" id="GO:0051536">
    <property type="term" value="F:iron-sulfur cluster binding"/>
    <property type="evidence" value="ECO:0007669"/>
    <property type="project" value="UniProtKB-KW"/>
</dbReference>
<dbReference type="AlphaFoldDB" id="A0A6N6M8V3"/>
<dbReference type="InterPro" id="IPR016166">
    <property type="entry name" value="FAD-bd_PCMH"/>
</dbReference>
<keyword evidence="2" id="KW-0285">Flavoprotein</keyword>
<evidence type="ECO:0000259" key="9">
    <source>
        <dbReference type="PROSITE" id="PS51387"/>
    </source>
</evidence>
<reference evidence="10 11" key="1">
    <citation type="submission" date="2019-09" db="EMBL/GenBank/DDBJ databases">
        <title>Genomes of Cryomorphaceae.</title>
        <authorList>
            <person name="Bowman J.P."/>
        </authorList>
    </citation>
    <scope>NUCLEOTIDE SEQUENCE [LARGE SCALE GENOMIC DNA]</scope>
    <source>
        <strain evidence="10 11">KCTC 52047</strain>
    </source>
</reference>
<evidence type="ECO:0000313" key="10">
    <source>
        <dbReference type="EMBL" id="KAB1064825.1"/>
    </source>
</evidence>
<dbReference type="Gene3D" id="3.30.465.10">
    <property type="match status" value="1"/>
</dbReference>
<keyword evidence="7" id="KW-0411">Iron-sulfur</keyword>
<dbReference type="PANTHER" id="PTHR11748:SF119">
    <property type="entry name" value="D-2-HYDROXYGLUTARATE DEHYDROGENASE"/>
    <property type="match status" value="1"/>
</dbReference>
<dbReference type="EMBL" id="WACR01000004">
    <property type="protein sequence ID" value="KAB1064825.1"/>
    <property type="molecule type" value="Genomic_DNA"/>
</dbReference>
<keyword evidence="5" id="KW-0560">Oxidoreductase</keyword>
<dbReference type="InterPro" id="IPR036318">
    <property type="entry name" value="FAD-bd_PCMH-like_sf"/>
</dbReference>
<dbReference type="Pfam" id="PF01565">
    <property type="entry name" value="FAD_binding_4"/>
    <property type="match status" value="1"/>
</dbReference>
<dbReference type="InterPro" id="IPR017900">
    <property type="entry name" value="4Fe4S_Fe_S_CS"/>
</dbReference>
<dbReference type="InterPro" id="IPR016169">
    <property type="entry name" value="FAD-bd_PCMH_sub2"/>
</dbReference>
<protein>
    <submittedName>
        <fullName evidence="10">FAD-binding protein</fullName>
    </submittedName>
</protein>
<keyword evidence="3" id="KW-0479">Metal-binding</keyword>
<name>A0A6N6M8V3_9FLAO</name>
<sequence length="977" mass="110005">MVNSANITVPFKIKNFEGEIHTSSLYQIVYSTDASAYRELPQGVAFPKTEADIERLVKFSGQNRMGLVPRAGGTSLAGQVVGNGLIVDVSQYMREIIEFNEKEKWVKVQPGIVRDELNRFLKPHKLFFAPETSTSNRATIGGMVGNNSCGSNSVKYGSTRDHLLEVEAVLADGSKTTFKPLSKEEFEKKCSGETTVSLLEQNIYQQTKELLNNDQNRDKIKNRYPKPEIPRRNHGYALDLLMDCDVFEESDKPFNMCKMIAGSEGTLVFITSVKVALEPLPPKHEGLVCVHFHDLYDSLKATVLSLDFDPGAVELMDYHILERTKDNIQHRKNRFFVEGDPEAILVVQLFADSAEELKKKAEDLTNAFKEQKFGYHYPVVTGSDCEKVWNLRKAGLGLLSNVVGDSKPAPVIEDTAVDVRDLAQYIEDFNETLKKYDLECVHYAHAGSGELHLRPVLNLKTARGQELFKTVLDEIAHLVKKYRGSLSGEHGDGRLRGEFIPFMVGEEIYDWFVEIKKTWDPEGVFNPNKIVDTPPMNEQLRYEKDQETKNFETIFDFSHYKGYQRSAELCNGSGDCRKSQLAGGTMCPTYMATGDELQTTRARANTLREVLTRDEKPFQNNDVKEVMDTCIGCKGCKSECPSNVDLTRLKAEFDYQYANQNGVAFQTRVIGSFARLMKLASKFPGVANYFVKSEFFSSIGKSVLGFAKDRSLPEISKVTLTKWYRKKYHPQQNPIKKVWLFADEFIEFNEAHIGIAAVELLQKLGYDVRVIDHPESGRSYFSKGLLKQAKEIARKNVSIFSPKVSEDEPLIGIEPSAILSFRDEYPDIVGSDLTEKAKKLSKNAFLIDEFLASELEKGNIKSDQFRSEPKTIHLHGHCHQKALSSLSDTKKILQFAGYKVLTIPSGCCGMAGSYGYLKQNFETSIKIGEMVLFPRVRSASKEDIIAANGTSCRHQIKDGVQVKALHPIEIMRDALSF</sequence>
<evidence type="ECO:0000259" key="8">
    <source>
        <dbReference type="PROSITE" id="PS51379"/>
    </source>
</evidence>
<dbReference type="SUPFAM" id="SSF56176">
    <property type="entry name" value="FAD-binding/transporter-associated domain-like"/>
    <property type="match status" value="1"/>
</dbReference>
<evidence type="ECO:0000313" key="11">
    <source>
        <dbReference type="Proteomes" id="UP000435357"/>
    </source>
</evidence>
<keyword evidence="11" id="KW-1185">Reference proteome</keyword>
<dbReference type="GO" id="GO:0071949">
    <property type="term" value="F:FAD binding"/>
    <property type="evidence" value="ECO:0007669"/>
    <property type="project" value="InterPro"/>
</dbReference>
<dbReference type="GO" id="GO:1903457">
    <property type="term" value="P:lactate catabolic process"/>
    <property type="evidence" value="ECO:0007669"/>
    <property type="project" value="TreeGrafter"/>
</dbReference>
<keyword evidence="6" id="KW-0408">Iron</keyword>
<evidence type="ECO:0000256" key="3">
    <source>
        <dbReference type="ARBA" id="ARBA00022723"/>
    </source>
</evidence>